<gene>
    <name evidence="2" type="ORF">HK23_10035</name>
</gene>
<dbReference type="PANTHER" id="PTHR32182">
    <property type="entry name" value="DNA REPLICATION AND REPAIR PROTEIN RECF"/>
    <property type="match status" value="1"/>
</dbReference>
<accession>A0A1Y3G321</accession>
<dbReference type="InterPro" id="IPR016195">
    <property type="entry name" value="Pol/histidinol_Pase-like"/>
</dbReference>
<dbReference type="EMBL" id="JOPG01000039">
    <property type="protein sequence ID" value="OUJ04008.1"/>
    <property type="molecule type" value="Genomic_DNA"/>
</dbReference>
<reference evidence="3" key="1">
    <citation type="submission" date="2014-06" db="EMBL/GenBank/DDBJ databases">
        <authorList>
            <person name="Winans N.J."/>
            <person name="Newell P.D."/>
            <person name="Douglas A.E."/>
        </authorList>
    </citation>
    <scope>NUCLEOTIDE SEQUENCE [LARGE SCALE GENOMIC DNA]</scope>
    <source>
        <strain evidence="3">DsW_057</strain>
    </source>
</reference>
<dbReference type="GO" id="GO:0000731">
    <property type="term" value="P:DNA synthesis involved in DNA repair"/>
    <property type="evidence" value="ECO:0007669"/>
    <property type="project" value="TreeGrafter"/>
</dbReference>
<feature type="coiled-coil region" evidence="1">
    <location>
        <begin position="563"/>
        <end position="628"/>
    </location>
</feature>
<dbReference type="Gene3D" id="3.40.50.300">
    <property type="entry name" value="P-loop containing nucleotide triphosphate hydrolases"/>
    <property type="match status" value="2"/>
</dbReference>
<dbReference type="Gene3D" id="3.20.20.140">
    <property type="entry name" value="Metal-dependent hydrolases"/>
    <property type="match status" value="1"/>
</dbReference>
<evidence type="ECO:0000313" key="2">
    <source>
        <dbReference type="EMBL" id="OUJ04008.1"/>
    </source>
</evidence>
<proteinExistence type="predicted"/>
<dbReference type="GO" id="GO:0006302">
    <property type="term" value="P:double-strand break repair"/>
    <property type="evidence" value="ECO:0007669"/>
    <property type="project" value="TreeGrafter"/>
</dbReference>
<sequence>MSEALPKLFAHGAQWVRADFHLHTRADKEFRYDGEEDRFVASYINALEAAGTRLAVITNHNKFDLDEFKALRKRGRKSGIGVLPGVELSVKDGANGVHTLVVFSDAWLADGQDYINQFLGVAFSGRVPSQYEQENGRSNDDLVDTLKMLEGYHRDFFIIFAHVEANSGLWKEIGGGRMGELATEPLIQKYALGFQKVRTHDKPDDVCRTKVKGWWREHYPAEVEGSDAKAIEDIGKGRKVYLKLGDLGFDAVKFALTDHNFRVSTEIPVVSHSHINAIRFEGGLLDGKRITFSPHLNCLIGIQGSGKSSILESVRYALDIPFGEKAQDREYKDRLLPHVLKSGGKVIVEATDRHGAQFEVSRIWGQSPNVYVDGTLRPGVSIKETIIAKPLYFGQKDLSAAGKGFGHDLVEKLMGDSLKGVRKKIEERSDDLRKAIESFNSVRSDAENKQALEDELKDVKFNLEHFDKHGIKGKLEKQLAYSEDLTYCEGVDETAQGWHKAIDNAATQAEEDFNLIESHVSDHNADFFTRYAAKVQELKETVATAKTLALTIKSKSGDLGTLRQELESIRDSLKEEFAETERKLVKAFEEQGISSIQPDAYIELTQRKQELESQIDELTKRTGKEKSNLDAVLTALISLNDAWHDEFKLIEAALKTINESQKSLRVEAVFKGDRSAFKNHIEGQLRGNNLRKEYYDALTAAYTDFGEIFQDLGSASTHAKAKSEEFKKLFMANLYALTGYQVPNSYVVTYHGKALSSHSLGQRASAMMLFLLSQKGNDLLLIDQPEDDLDSQTVYEEVVKLLRKLKPDQQFIFATHNANFPVLGDAEIITTCSASDDKITISVGNIDEEACQASVISIMEGGPEAFERRRTIYQIWKARAV</sequence>
<dbReference type="PANTHER" id="PTHR32182:SF22">
    <property type="entry name" value="ATP-DEPENDENT ENDONUCLEASE, OLD FAMILY-RELATED"/>
    <property type="match status" value="1"/>
</dbReference>
<dbReference type="Proteomes" id="UP000242683">
    <property type="component" value="Unassembled WGS sequence"/>
</dbReference>
<dbReference type="InterPro" id="IPR054787">
    <property type="entry name" value="TrlF_ATPase"/>
</dbReference>
<dbReference type="NCBIfam" id="NF045780">
    <property type="entry name" value="TrlF_fam_ATP"/>
    <property type="match status" value="1"/>
</dbReference>
<evidence type="ECO:0000313" key="3">
    <source>
        <dbReference type="Proteomes" id="UP000242683"/>
    </source>
</evidence>
<name>A0A1Y3G321_9PROT</name>
<dbReference type="SUPFAM" id="SSF89550">
    <property type="entry name" value="PHP domain-like"/>
    <property type="match status" value="1"/>
</dbReference>
<protein>
    <recommendedName>
        <fullName evidence="4">Histidinol phosphatase</fullName>
    </recommendedName>
</protein>
<dbReference type="InterPro" id="IPR027417">
    <property type="entry name" value="P-loop_NTPase"/>
</dbReference>
<dbReference type="SUPFAM" id="SSF52540">
    <property type="entry name" value="P-loop containing nucleoside triphosphate hydrolases"/>
    <property type="match status" value="1"/>
</dbReference>
<evidence type="ECO:0000256" key="1">
    <source>
        <dbReference type="SAM" id="Coils"/>
    </source>
</evidence>
<dbReference type="AlphaFoldDB" id="A0A1Y3G321"/>
<dbReference type="RefSeq" id="WP_179193907.1">
    <property type="nucleotide sequence ID" value="NZ_JOPG01000039.1"/>
</dbReference>
<comment type="caution">
    <text evidence="2">The sequence shown here is derived from an EMBL/GenBank/DDBJ whole genome shotgun (WGS) entry which is preliminary data.</text>
</comment>
<keyword evidence="1" id="KW-0175">Coiled coil</keyword>
<organism evidence="2 3">
    <name type="scientific">Acetobacter malorum</name>
    <dbReference type="NCBI Taxonomy" id="178901"/>
    <lineage>
        <taxon>Bacteria</taxon>
        <taxon>Pseudomonadati</taxon>
        <taxon>Pseudomonadota</taxon>
        <taxon>Alphaproteobacteria</taxon>
        <taxon>Acetobacterales</taxon>
        <taxon>Acetobacteraceae</taxon>
        <taxon>Acetobacter</taxon>
    </lineage>
</organism>
<evidence type="ECO:0008006" key="4">
    <source>
        <dbReference type="Google" id="ProtNLM"/>
    </source>
</evidence>